<reference evidence="2 3" key="1">
    <citation type="submission" date="2022-07" db="EMBL/GenBank/DDBJ databases">
        <title>Degradation activity of malathion, p-nitrophenol and potential low-temperature adaptation strategy of Rhodococcus sp. FXJ9.536.</title>
        <authorList>
            <person name="Huang J."/>
            <person name="Huang Y."/>
        </authorList>
    </citation>
    <scope>NUCLEOTIDE SEQUENCE [LARGE SCALE GENOMIC DNA]</scope>
    <source>
        <strain evidence="2 3">FXJ9.536</strain>
    </source>
</reference>
<keyword evidence="1" id="KW-0472">Membrane</keyword>
<proteinExistence type="predicted"/>
<keyword evidence="1" id="KW-1133">Transmembrane helix</keyword>
<protein>
    <submittedName>
        <fullName evidence="2">Spore germination protein GerW family protein</fullName>
    </submittedName>
</protein>
<dbReference type="RefSeq" id="WP_255970287.1">
    <property type="nucleotide sequence ID" value="NZ_JANFQF010000012.1"/>
</dbReference>
<sequence>MEVRKVVDLRQDDAGAPRVFGEPFETTDGSTIISVARVHRGLRLGRLSGGGAGRRGGDLAVSPVGVFVIHGGRVRWQPTVDSTRLALLGELIGLASAVIATLAVLRRPPWPDLRRR</sequence>
<evidence type="ECO:0000313" key="3">
    <source>
        <dbReference type="Proteomes" id="UP001524501"/>
    </source>
</evidence>
<dbReference type="Proteomes" id="UP001524501">
    <property type="component" value="Unassembled WGS sequence"/>
</dbReference>
<keyword evidence="3" id="KW-1185">Reference proteome</keyword>
<keyword evidence="1" id="KW-0812">Transmembrane</keyword>
<evidence type="ECO:0000313" key="2">
    <source>
        <dbReference type="EMBL" id="MCQ4120609.1"/>
    </source>
</evidence>
<dbReference type="EMBL" id="JANFQF010000012">
    <property type="protein sequence ID" value="MCQ4120609.1"/>
    <property type="molecule type" value="Genomic_DNA"/>
</dbReference>
<gene>
    <name evidence="2" type="ORF">NOF53_15755</name>
</gene>
<comment type="caution">
    <text evidence="2">The sequence shown here is derived from an EMBL/GenBank/DDBJ whole genome shotgun (WGS) entry which is preliminary data.</text>
</comment>
<evidence type="ECO:0000256" key="1">
    <source>
        <dbReference type="SAM" id="Phobius"/>
    </source>
</evidence>
<organism evidence="2 3">
    <name type="scientific">Rhodococcus tibetensis</name>
    <dbReference type="NCBI Taxonomy" id="2965064"/>
    <lineage>
        <taxon>Bacteria</taxon>
        <taxon>Bacillati</taxon>
        <taxon>Actinomycetota</taxon>
        <taxon>Actinomycetes</taxon>
        <taxon>Mycobacteriales</taxon>
        <taxon>Nocardiaceae</taxon>
        <taxon>Rhodococcus</taxon>
    </lineage>
</organism>
<feature type="transmembrane region" description="Helical" evidence="1">
    <location>
        <begin position="85"/>
        <end position="105"/>
    </location>
</feature>
<name>A0ABT1QE92_9NOCA</name>
<accession>A0ABT1QE92</accession>